<dbReference type="EMBL" id="GBRH01215445">
    <property type="protein sequence ID" value="JAD82450.1"/>
    <property type="molecule type" value="Transcribed_RNA"/>
</dbReference>
<proteinExistence type="predicted"/>
<feature type="region of interest" description="Disordered" evidence="1">
    <location>
        <begin position="101"/>
        <end position="128"/>
    </location>
</feature>
<reference evidence="2" key="2">
    <citation type="journal article" date="2015" name="Data Brief">
        <title>Shoot transcriptome of the giant reed, Arundo donax.</title>
        <authorList>
            <person name="Barrero R.A."/>
            <person name="Guerrero F.D."/>
            <person name="Moolhuijzen P."/>
            <person name="Goolsby J.A."/>
            <person name="Tidwell J."/>
            <person name="Bellgard S.E."/>
            <person name="Bellgard M.I."/>
        </authorList>
    </citation>
    <scope>NUCLEOTIDE SEQUENCE</scope>
    <source>
        <tissue evidence="2">Shoot tissue taken approximately 20 cm above the soil surface</tissue>
    </source>
</reference>
<accession>A0A0A9D9V5</accession>
<sequence length="591" mass="65326">MRPKKGTIYDVCITEEQTHTSTSSQHTRPGTADKAIQCEILTSEGIMLPWEELCTPYRGKNTEHTMSPESESMKSMQGYGNGLETLEHNSFQLVSAQHAQRQTKSVKRKEQNVEVKSKKRKTSSAATSIRVSPRLGTLNVQHEVSIEPKDQPSSVNLVNQVQTTEENANDQPWMSQSGTMNQQHGNQESTFNQLWSSQSDTANGMQAMQENTTNHLQPSQVDTVNHMQTSQENTAHELQLSPADAVIPIQTMQEYTTDQASQADTVNHIQTNKEDTAHELQSSLADTVFQVRTMQEYTTDQPSQAGTMNHVQMNQENIAQMNQVNIANQLQSGLADTVISISAPQESTSNHSQPSDSDLSQIQANQENTDDQLQLSQADTVTQIQIMQENMTRQLQLSQADTMNEIDINLEISTNHLQQNYAENHMLQAGFSWAPEQNGGALITDFWKNVENQESLVPIQIDGAPVASFPENVKFQNAAAAEPVIPTQAALPGTASDQSGSAFPSLFGNAWSDPCIEFAFKTLTGDIPVLDDTSAVTDYFPQQQDLNKGTTPPNCSATAFDNARNHTQVDVNLPLPMPSDNFYNGSWFPPQ</sequence>
<dbReference type="InterPro" id="IPR038945">
    <property type="entry name" value="MBD13-like"/>
</dbReference>
<dbReference type="PANTHER" id="PTHR34067">
    <property type="entry name" value="OS04G0193200 PROTEIN"/>
    <property type="match status" value="1"/>
</dbReference>
<dbReference type="PANTHER" id="PTHR34067:SF3">
    <property type="entry name" value="MBD DOMAIN-CONTAINING PROTEIN"/>
    <property type="match status" value="1"/>
</dbReference>
<protein>
    <submittedName>
        <fullName evidence="2">Uncharacterized protein</fullName>
    </submittedName>
</protein>
<reference evidence="2" key="1">
    <citation type="submission" date="2014-09" db="EMBL/GenBank/DDBJ databases">
        <authorList>
            <person name="Magalhaes I.L.F."/>
            <person name="Oliveira U."/>
            <person name="Santos F.R."/>
            <person name="Vidigal T.H.D.A."/>
            <person name="Brescovit A.D."/>
            <person name="Santos A.J."/>
        </authorList>
    </citation>
    <scope>NUCLEOTIDE SEQUENCE</scope>
    <source>
        <tissue evidence="2">Shoot tissue taken approximately 20 cm above the soil surface</tissue>
    </source>
</reference>
<evidence type="ECO:0000256" key="1">
    <source>
        <dbReference type="SAM" id="MobiDB-lite"/>
    </source>
</evidence>
<dbReference type="AlphaFoldDB" id="A0A0A9D9V5"/>
<organism evidence="2">
    <name type="scientific">Arundo donax</name>
    <name type="common">Giant reed</name>
    <name type="synonym">Donax arundinaceus</name>
    <dbReference type="NCBI Taxonomy" id="35708"/>
    <lineage>
        <taxon>Eukaryota</taxon>
        <taxon>Viridiplantae</taxon>
        <taxon>Streptophyta</taxon>
        <taxon>Embryophyta</taxon>
        <taxon>Tracheophyta</taxon>
        <taxon>Spermatophyta</taxon>
        <taxon>Magnoliopsida</taxon>
        <taxon>Liliopsida</taxon>
        <taxon>Poales</taxon>
        <taxon>Poaceae</taxon>
        <taxon>PACMAD clade</taxon>
        <taxon>Arundinoideae</taxon>
        <taxon>Arundineae</taxon>
        <taxon>Arundo</taxon>
    </lineage>
</organism>
<evidence type="ECO:0000313" key="2">
    <source>
        <dbReference type="EMBL" id="JAD82450.1"/>
    </source>
</evidence>
<name>A0A0A9D9V5_ARUDO</name>